<accession>A0A2J6SGJ2</accession>
<feature type="chain" id="PRO_5014456103" evidence="5">
    <location>
        <begin position="18"/>
        <end position="531"/>
    </location>
</feature>
<keyword evidence="2" id="KW-0285">Flavoprotein</keyword>
<evidence type="ECO:0000313" key="7">
    <source>
        <dbReference type="EMBL" id="PMD49869.1"/>
    </source>
</evidence>
<dbReference type="Proteomes" id="UP000235371">
    <property type="component" value="Unassembled WGS sequence"/>
</dbReference>
<evidence type="ECO:0000313" key="8">
    <source>
        <dbReference type="Proteomes" id="UP000235371"/>
    </source>
</evidence>
<feature type="signal peptide" evidence="5">
    <location>
        <begin position="1"/>
        <end position="17"/>
    </location>
</feature>
<dbReference type="EMBL" id="KZ613919">
    <property type="protein sequence ID" value="PMD49869.1"/>
    <property type="molecule type" value="Genomic_DNA"/>
</dbReference>
<feature type="domain" description="FAD-binding PCMH-type" evidence="6">
    <location>
        <begin position="100"/>
        <end position="270"/>
    </location>
</feature>
<keyword evidence="3" id="KW-0274">FAD</keyword>
<dbReference type="InParanoid" id="A0A2J6SGJ2"/>
<keyword evidence="4" id="KW-0560">Oxidoreductase</keyword>
<gene>
    <name evidence="7" type="ORF">K444DRAFT_670677</name>
</gene>
<dbReference type="Gene3D" id="3.30.465.10">
    <property type="match status" value="1"/>
</dbReference>
<dbReference type="Pfam" id="PF01565">
    <property type="entry name" value="FAD_binding_4"/>
    <property type="match status" value="1"/>
</dbReference>
<dbReference type="InterPro" id="IPR036318">
    <property type="entry name" value="FAD-bd_PCMH-like_sf"/>
</dbReference>
<evidence type="ECO:0000259" key="6">
    <source>
        <dbReference type="PROSITE" id="PS51387"/>
    </source>
</evidence>
<organism evidence="7 8">
    <name type="scientific">Hyaloscypha bicolor E</name>
    <dbReference type="NCBI Taxonomy" id="1095630"/>
    <lineage>
        <taxon>Eukaryota</taxon>
        <taxon>Fungi</taxon>
        <taxon>Dikarya</taxon>
        <taxon>Ascomycota</taxon>
        <taxon>Pezizomycotina</taxon>
        <taxon>Leotiomycetes</taxon>
        <taxon>Helotiales</taxon>
        <taxon>Hyaloscyphaceae</taxon>
        <taxon>Hyaloscypha</taxon>
        <taxon>Hyaloscypha bicolor</taxon>
    </lineage>
</organism>
<keyword evidence="8" id="KW-1185">Reference proteome</keyword>
<dbReference type="GO" id="GO:0016491">
    <property type="term" value="F:oxidoreductase activity"/>
    <property type="evidence" value="ECO:0007669"/>
    <property type="project" value="UniProtKB-KW"/>
</dbReference>
<name>A0A2J6SGJ2_9HELO</name>
<dbReference type="PANTHER" id="PTHR42973">
    <property type="entry name" value="BINDING OXIDOREDUCTASE, PUTATIVE (AFU_ORTHOLOGUE AFUA_1G17690)-RELATED"/>
    <property type="match status" value="1"/>
</dbReference>
<protein>
    <submittedName>
        <fullName evidence="7">FAD-binding domain-containing protein</fullName>
    </submittedName>
</protein>
<sequence>MKLHFLALAFGPVATLATTNTNSSASVMSRVLFNPASVGIPSLSSAEAAQLQALNHQSGGWNSCQLACSILSIIIPFNVSLSSSPTYTPIPYWSAQQAALIPTCRADVSYATEISTVLQIAKLTSCPFTVKSGGHAAFAGGSSIQDGILINLAKMNEVTLSKDRQTTRVGPGNVWSGVYKVLGSLGVSVVGGREAGVGVGGLTLGGGISYFSGRYGWACDNVANYEIVLANGSIVNASRSSHPDLYWALRGGGGSNFGIVSAFDLMTFDQGPLWGGSRIYEMKYNASLADAFSNFVTNAPNDDFAHLYLAFAYVPTFGGFLTITGPTYGKPIANASIFAELDRIPPVDGGDFTGVQNMTALSIALNQTTFSRETFKTVTFKNDATLIKDVIQIFVEEAAPLLNISGFAPAFAVQPLSLNIIEKMAMNGGNALGLSTDEGPLTIMNLNWGWNLTSDDDAVYAAIDRFVSRSVELARKRGLDNRFIYMNYASREQDVFSGYGENSERRLRGVRRMYDEENVFGELWRGYFRLD</sequence>
<dbReference type="InterPro" id="IPR050416">
    <property type="entry name" value="FAD-linked_Oxidoreductase"/>
</dbReference>
<dbReference type="OrthoDB" id="2151789at2759"/>
<comment type="similarity">
    <text evidence="1">Belongs to the oxygen-dependent FAD-linked oxidoreductase family.</text>
</comment>
<dbReference type="RefSeq" id="XP_024726773.1">
    <property type="nucleotide sequence ID" value="XM_024887656.1"/>
</dbReference>
<dbReference type="STRING" id="1095630.A0A2J6SGJ2"/>
<proteinExistence type="inferred from homology"/>
<evidence type="ECO:0000256" key="5">
    <source>
        <dbReference type="SAM" id="SignalP"/>
    </source>
</evidence>
<dbReference type="InterPro" id="IPR016169">
    <property type="entry name" value="FAD-bd_PCMH_sub2"/>
</dbReference>
<evidence type="ECO:0000256" key="1">
    <source>
        <dbReference type="ARBA" id="ARBA00005466"/>
    </source>
</evidence>
<dbReference type="PANTHER" id="PTHR42973:SF34">
    <property type="entry name" value="FAD BINDING DOMAIN PROTEIN (AFU_ORTHOLOGUE AFUA_3G02770)"/>
    <property type="match status" value="1"/>
</dbReference>
<dbReference type="AlphaFoldDB" id="A0A2J6SGJ2"/>
<dbReference type="GO" id="GO:0071949">
    <property type="term" value="F:FAD binding"/>
    <property type="evidence" value="ECO:0007669"/>
    <property type="project" value="InterPro"/>
</dbReference>
<reference evidence="7 8" key="1">
    <citation type="submission" date="2016-04" db="EMBL/GenBank/DDBJ databases">
        <title>A degradative enzymes factory behind the ericoid mycorrhizal symbiosis.</title>
        <authorList>
            <consortium name="DOE Joint Genome Institute"/>
            <person name="Martino E."/>
            <person name="Morin E."/>
            <person name="Grelet G."/>
            <person name="Kuo A."/>
            <person name="Kohler A."/>
            <person name="Daghino S."/>
            <person name="Barry K."/>
            <person name="Choi C."/>
            <person name="Cichocki N."/>
            <person name="Clum A."/>
            <person name="Copeland A."/>
            <person name="Hainaut M."/>
            <person name="Haridas S."/>
            <person name="Labutti K."/>
            <person name="Lindquist E."/>
            <person name="Lipzen A."/>
            <person name="Khouja H.-R."/>
            <person name="Murat C."/>
            <person name="Ohm R."/>
            <person name="Olson A."/>
            <person name="Spatafora J."/>
            <person name="Veneault-Fourrey C."/>
            <person name="Henrissat B."/>
            <person name="Grigoriev I."/>
            <person name="Martin F."/>
            <person name="Perotto S."/>
        </authorList>
    </citation>
    <scope>NUCLEOTIDE SEQUENCE [LARGE SCALE GENOMIC DNA]</scope>
    <source>
        <strain evidence="7 8">E</strain>
    </source>
</reference>
<evidence type="ECO:0000256" key="3">
    <source>
        <dbReference type="ARBA" id="ARBA00022827"/>
    </source>
</evidence>
<dbReference type="InterPro" id="IPR016166">
    <property type="entry name" value="FAD-bd_PCMH"/>
</dbReference>
<evidence type="ECO:0000256" key="4">
    <source>
        <dbReference type="ARBA" id="ARBA00023002"/>
    </source>
</evidence>
<dbReference type="GeneID" id="36595732"/>
<keyword evidence="5" id="KW-0732">Signal</keyword>
<dbReference type="SUPFAM" id="SSF56176">
    <property type="entry name" value="FAD-binding/transporter-associated domain-like"/>
    <property type="match status" value="1"/>
</dbReference>
<dbReference type="InterPro" id="IPR006094">
    <property type="entry name" value="Oxid_FAD_bind_N"/>
</dbReference>
<dbReference type="PROSITE" id="PS51387">
    <property type="entry name" value="FAD_PCMH"/>
    <property type="match status" value="1"/>
</dbReference>
<evidence type="ECO:0000256" key="2">
    <source>
        <dbReference type="ARBA" id="ARBA00022630"/>
    </source>
</evidence>